<organism evidence="2">
    <name type="scientific">Albugo laibachii Nc14</name>
    <dbReference type="NCBI Taxonomy" id="890382"/>
    <lineage>
        <taxon>Eukaryota</taxon>
        <taxon>Sar</taxon>
        <taxon>Stramenopiles</taxon>
        <taxon>Oomycota</taxon>
        <taxon>Peronosporomycetes</taxon>
        <taxon>Albuginales</taxon>
        <taxon>Albuginaceae</taxon>
        <taxon>Albugo</taxon>
    </lineage>
</organism>
<proteinExistence type="predicted"/>
<sequence>MSDVHDLIIYIHERNRNDIFVCENTLIFGSIIFLRTLILRFDMIDKRKLLAIGFHPT</sequence>
<keyword evidence="1" id="KW-0472">Membrane</keyword>
<dbReference type="HOGENOM" id="CLU_3000390_0_0_1"/>
<evidence type="ECO:0000313" key="2">
    <source>
        <dbReference type="EMBL" id="CCA19440.1"/>
    </source>
</evidence>
<reference evidence="2" key="2">
    <citation type="submission" date="2011-02" db="EMBL/GenBank/DDBJ databases">
        <authorList>
            <person name="MacLean D."/>
        </authorList>
    </citation>
    <scope>NUCLEOTIDE SEQUENCE</scope>
</reference>
<dbReference type="AlphaFoldDB" id="F0WE11"/>
<protein>
    <submittedName>
        <fullName evidence="2">AlNc14C71G4876 protein</fullName>
    </submittedName>
</protein>
<evidence type="ECO:0000256" key="1">
    <source>
        <dbReference type="SAM" id="Phobius"/>
    </source>
</evidence>
<feature type="transmembrane region" description="Helical" evidence="1">
    <location>
        <begin position="20"/>
        <end position="38"/>
    </location>
</feature>
<keyword evidence="1" id="KW-1133">Transmembrane helix</keyword>
<accession>F0WE11</accession>
<dbReference type="EMBL" id="FR824116">
    <property type="protein sequence ID" value="CCA19440.1"/>
    <property type="molecule type" value="Genomic_DNA"/>
</dbReference>
<gene>
    <name evidence="2" type="primary">AlNc14C71G4876</name>
    <name evidence="2" type="ORF">ALNC14_055830</name>
</gene>
<keyword evidence="1" id="KW-0812">Transmembrane</keyword>
<reference evidence="2" key="1">
    <citation type="journal article" date="2011" name="PLoS Biol.">
        <title>Gene gain and loss during evolution of obligate parasitism in the white rust pathogen of Arabidopsis thaliana.</title>
        <authorList>
            <person name="Kemen E."/>
            <person name="Gardiner A."/>
            <person name="Schultz-Larsen T."/>
            <person name="Kemen A.C."/>
            <person name="Balmuth A.L."/>
            <person name="Robert-Seilaniantz A."/>
            <person name="Bailey K."/>
            <person name="Holub E."/>
            <person name="Studholme D.J."/>
            <person name="Maclean D."/>
            <person name="Jones J.D."/>
        </authorList>
    </citation>
    <scope>NUCLEOTIDE SEQUENCE</scope>
</reference>
<name>F0WE11_9STRA</name>